<sequence>MSASPSVASSVTLTDNASWESVSLASTIKAEPDNDCQELKVQDPNESPPAARSADPPSVRLCNHETLPFDRAYRIVNLPNFKECFSPLDALGAKPIPQHTRSSAAEPYQCTNASGFKVTCDVNYSVLPDLGTGWIGMILKQRWTQHGLHKKQTRDKSTLQAYFSKEIDFAFCPHLRASSDEVVDRAFRMVCPDAGHPDPVEEWVLRGGSPNSSGDITLSCSKCKTKLRFFGSSTHISIDVKRHLGECASSEDELWLQQCEQHNA</sequence>
<name>A0AA43QSS0_9LECA</name>
<keyword evidence="3" id="KW-1185">Reference proteome</keyword>
<protein>
    <submittedName>
        <fullName evidence="2">Uncharacterized protein</fullName>
    </submittedName>
</protein>
<dbReference type="EMBL" id="JAPUFD010000011">
    <property type="protein sequence ID" value="MDI1490193.1"/>
    <property type="molecule type" value="Genomic_DNA"/>
</dbReference>
<proteinExistence type="predicted"/>
<gene>
    <name evidence="2" type="ORF">OHK93_001393</name>
</gene>
<accession>A0AA43QSS0</accession>
<dbReference type="Proteomes" id="UP001161017">
    <property type="component" value="Unassembled WGS sequence"/>
</dbReference>
<comment type="caution">
    <text evidence="2">The sequence shown here is derived from an EMBL/GenBank/DDBJ whole genome shotgun (WGS) entry which is preliminary data.</text>
</comment>
<feature type="region of interest" description="Disordered" evidence="1">
    <location>
        <begin position="28"/>
        <end position="59"/>
    </location>
</feature>
<reference evidence="2" key="1">
    <citation type="journal article" date="2023" name="Genome Biol. Evol.">
        <title>First Whole Genome Sequence and Flow Cytometry Genome Size Data for the Lichen-Forming Fungus Ramalina farinacea (Ascomycota).</title>
        <authorList>
            <person name="Llewellyn T."/>
            <person name="Mian S."/>
            <person name="Hill R."/>
            <person name="Leitch I.J."/>
            <person name="Gaya E."/>
        </authorList>
    </citation>
    <scope>NUCLEOTIDE SEQUENCE</scope>
    <source>
        <strain evidence="2">LIQ254RAFAR</strain>
    </source>
</reference>
<evidence type="ECO:0000256" key="1">
    <source>
        <dbReference type="SAM" id="MobiDB-lite"/>
    </source>
</evidence>
<dbReference type="AlphaFoldDB" id="A0AA43QSS0"/>
<evidence type="ECO:0000313" key="3">
    <source>
        <dbReference type="Proteomes" id="UP001161017"/>
    </source>
</evidence>
<organism evidence="2 3">
    <name type="scientific">Ramalina farinacea</name>
    <dbReference type="NCBI Taxonomy" id="258253"/>
    <lineage>
        <taxon>Eukaryota</taxon>
        <taxon>Fungi</taxon>
        <taxon>Dikarya</taxon>
        <taxon>Ascomycota</taxon>
        <taxon>Pezizomycotina</taxon>
        <taxon>Lecanoromycetes</taxon>
        <taxon>OSLEUM clade</taxon>
        <taxon>Lecanoromycetidae</taxon>
        <taxon>Lecanorales</taxon>
        <taxon>Lecanorineae</taxon>
        <taxon>Ramalinaceae</taxon>
        <taxon>Ramalina</taxon>
    </lineage>
</organism>
<feature type="compositionally biased region" description="Low complexity" evidence="1">
    <location>
        <begin position="48"/>
        <end position="58"/>
    </location>
</feature>
<evidence type="ECO:0000313" key="2">
    <source>
        <dbReference type="EMBL" id="MDI1490193.1"/>
    </source>
</evidence>